<name>G2RF76_THETT</name>
<dbReference type="AlphaFoldDB" id="G2RF76"/>
<dbReference type="EMBL" id="CP003013">
    <property type="protein sequence ID" value="AEO70359.1"/>
    <property type="molecule type" value="Genomic_DNA"/>
</dbReference>
<protein>
    <submittedName>
        <fullName evidence="2">Uncharacterized protein</fullName>
    </submittedName>
</protein>
<evidence type="ECO:0000313" key="3">
    <source>
        <dbReference type="Proteomes" id="UP000008181"/>
    </source>
</evidence>
<feature type="compositionally biased region" description="Pro residues" evidence="1">
    <location>
        <begin position="205"/>
        <end position="216"/>
    </location>
</feature>
<feature type="compositionally biased region" description="Basic residues" evidence="1">
    <location>
        <begin position="187"/>
        <end position="197"/>
    </location>
</feature>
<feature type="region of interest" description="Disordered" evidence="1">
    <location>
        <begin position="177"/>
        <end position="268"/>
    </location>
</feature>
<reference evidence="2 3" key="1">
    <citation type="journal article" date="2011" name="Nat. Biotechnol.">
        <title>Comparative genomic analysis of the thermophilic biomass-degrading fungi Myceliophthora thermophila and Thielavia terrestris.</title>
        <authorList>
            <person name="Berka R.M."/>
            <person name="Grigoriev I.V."/>
            <person name="Otillar R."/>
            <person name="Salamov A."/>
            <person name="Grimwood J."/>
            <person name="Reid I."/>
            <person name="Ishmael N."/>
            <person name="John T."/>
            <person name="Darmond C."/>
            <person name="Moisan M.-C."/>
            <person name="Henrissat B."/>
            <person name="Coutinho P.M."/>
            <person name="Lombard V."/>
            <person name="Natvig D.O."/>
            <person name="Lindquist E."/>
            <person name="Schmutz J."/>
            <person name="Lucas S."/>
            <person name="Harris P."/>
            <person name="Powlowski J."/>
            <person name="Bellemare A."/>
            <person name="Taylor D."/>
            <person name="Butler G."/>
            <person name="de Vries R.P."/>
            <person name="Allijn I.E."/>
            <person name="van den Brink J."/>
            <person name="Ushinsky S."/>
            <person name="Storms R."/>
            <person name="Powell A.J."/>
            <person name="Paulsen I.T."/>
            <person name="Elbourne L.D.H."/>
            <person name="Baker S.E."/>
            <person name="Magnuson J."/>
            <person name="LaBoissiere S."/>
            <person name="Clutterbuck A.J."/>
            <person name="Martinez D."/>
            <person name="Wogulis M."/>
            <person name="de Leon A.L."/>
            <person name="Rey M.W."/>
            <person name="Tsang A."/>
        </authorList>
    </citation>
    <scope>NUCLEOTIDE SEQUENCE [LARGE SCALE GENOMIC DNA]</scope>
    <source>
        <strain evidence="3">ATCC 38088 / NRRL 8126</strain>
    </source>
</reference>
<keyword evidence="3" id="KW-1185">Reference proteome</keyword>
<evidence type="ECO:0000313" key="2">
    <source>
        <dbReference type="EMBL" id="AEO70359.1"/>
    </source>
</evidence>
<dbReference type="HOGENOM" id="CLU_1038944_0_0_1"/>
<sequence length="268" mass="29803">MTKAAAAGRQIYIHPRPTTLSHARNNLRAFSDEAVTRPQPPGFIPVNSNVQLVDCLGWTEFKGSEINAQFKRARVFDRECKVDGETYPAIVYQFVADDSVPEVNTILDQLDFFHATGFVTVMFKGDNWAGKGMLVDFSDIVSYHTGFLWWRPSHYAALAVGFREVVEDAARNGLLGPRPKVIERSRTPPHLRRHATRARTSTRDIPPPPPPPPRIPLPEGDFESRGEELLEDKPSEPKPAVPLDARPIPQSSPSSMGEARWGGSRCPG</sequence>
<dbReference type="RefSeq" id="XP_003656695.1">
    <property type="nucleotide sequence ID" value="XM_003656647.1"/>
</dbReference>
<evidence type="ECO:0000256" key="1">
    <source>
        <dbReference type="SAM" id="MobiDB-lite"/>
    </source>
</evidence>
<gene>
    <name evidence="2" type="ORF">THITE_2121689</name>
</gene>
<organism evidence="2 3">
    <name type="scientific">Thermothielavioides terrestris (strain ATCC 38088 / NRRL 8126)</name>
    <name type="common">Thielavia terrestris</name>
    <dbReference type="NCBI Taxonomy" id="578455"/>
    <lineage>
        <taxon>Eukaryota</taxon>
        <taxon>Fungi</taxon>
        <taxon>Dikarya</taxon>
        <taxon>Ascomycota</taxon>
        <taxon>Pezizomycotina</taxon>
        <taxon>Sordariomycetes</taxon>
        <taxon>Sordariomycetidae</taxon>
        <taxon>Sordariales</taxon>
        <taxon>Chaetomiaceae</taxon>
        <taxon>Thermothielavioides</taxon>
        <taxon>Thermothielavioides terrestris</taxon>
    </lineage>
</organism>
<accession>G2RF76</accession>
<dbReference type="GeneID" id="11522804"/>
<dbReference type="Proteomes" id="UP000008181">
    <property type="component" value="Chromosome 5"/>
</dbReference>
<feature type="compositionally biased region" description="Basic and acidic residues" evidence="1">
    <location>
        <begin position="222"/>
        <end position="236"/>
    </location>
</feature>
<dbReference type="OrthoDB" id="4633509at2759"/>
<dbReference type="KEGG" id="ttt:THITE_2121689"/>
<proteinExistence type="predicted"/>